<dbReference type="EMBL" id="VWPK01000029">
    <property type="protein sequence ID" value="KAA5610679.1"/>
    <property type="molecule type" value="Genomic_DNA"/>
</dbReference>
<evidence type="ECO:0000313" key="1">
    <source>
        <dbReference type="EMBL" id="KAA5610679.1"/>
    </source>
</evidence>
<dbReference type="AlphaFoldDB" id="A0A5M6IRZ1"/>
<name>A0A5M6IRZ1_9PROT</name>
<sequence length="82" mass="9444">MCALRISMRCIVYTDALRRNRKLYIHMPRGDPKKAVSIRLDPKLIEAVRATGEELTTAVESGLRLWLKRITKKPSIRKPTPD</sequence>
<dbReference type="InterPro" id="IPR025528">
    <property type="entry name" value="BrnA_antitoxin"/>
</dbReference>
<dbReference type="Pfam" id="PF14384">
    <property type="entry name" value="BrnA_antitoxin"/>
    <property type="match status" value="1"/>
</dbReference>
<gene>
    <name evidence="1" type="ORF">F1189_18060</name>
</gene>
<accession>A0A5M6IRZ1</accession>
<comment type="caution">
    <text evidence="1">The sequence shown here is derived from an EMBL/GenBank/DDBJ whole genome shotgun (WGS) entry which is preliminary data.</text>
</comment>
<protein>
    <submittedName>
        <fullName evidence="1">BrnA antitoxin family protein</fullName>
    </submittedName>
</protein>
<keyword evidence="2" id="KW-1185">Reference proteome</keyword>
<dbReference type="OrthoDB" id="361944at2"/>
<organism evidence="1 2">
    <name type="scientific">Rhodovastum atsumiense</name>
    <dbReference type="NCBI Taxonomy" id="504468"/>
    <lineage>
        <taxon>Bacteria</taxon>
        <taxon>Pseudomonadati</taxon>
        <taxon>Pseudomonadota</taxon>
        <taxon>Alphaproteobacteria</taxon>
        <taxon>Acetobacterales</taxon>
        <taxon>Acetobacteraceae</taxon>
        <taxon>Rhodovastum</taxon>
    </lineage>
</organism>
<dbReference type="RefSeq" id="WP_150042265.1">
    <property type="nucleotide sequence ID" value="NZ_OW485601.1"/>
</dbReference>
<proteinExistence type="predicted"/>
<reference evidence="1 2" key="1">
    <citation type="submission" date="2019-09" db="EMBL/GenBank/DDBJ databases">
        <title>Genome sequence of Rhodovastum atsumiense, a diverse member of the Acetobacteraceae family of non-sulfur purple photosynthetic bacteria.</title>
        <authorList>
            <person name="Meyer T."/>
            <person name="Kyndt J."/>
        </authorList>
    </citation>
    <scope>NUCLEOTIDE SEQUENCE [LARGE SCALE GENOMIC DNA]</scope>
    <source>
        <strain evidence="1 2">DSM 21279</strain>
    </source>
</reference>
<dbReference type="Proteomes" id="UP000325255">
    <property type="component" value="Unassembled WGS sequence"/>
</dbReference>
<evidence type="ECO:0000313" key="2">
    <source>
        <dbReference type="Proteomes" id="UP000325255"/>
    </source>
</evidence>